<comment type="caution">
    <text evidence="1">The sequence shown here is derived from an EMBL/GenBank/DDBJ whole genome shotgun (WGS) entry which is preliminary data.</text>
</comment>
<accession>A0A848P6H1</accession>
<reference evidence="1 2" key="1">
    <citation type="submission" date="2020-04" db="EMBL/GenBank/DDBJ databases">
        <title>Ralstonia insidiosa genome sequencing and assembly.</title>
        <authorList>
            <person name="Martins R.C.R."/>
            <person name="Perdigao-Neto L.V."/>
            <person name="Levin A.S.S."/>
            <person name="Costa S.F."/>
        </authorList>
    </citation>
    <scope>NUCLEOTIDE SEQUENCE [LARGE SCALE GENOMIC DNA]</scope>
    <source>
        <strain evidence="1 2">5047</strain>
    </source>
</reference>
<name>A0A848P6H1_9RALS</name>
<dbReference type="Proteomes" id="UP000575469">
    <property type="component" value="Unassembled WGS sequence"/>
</dbReference>
<evidence type="ECO:0000313" key="2">
    <source>
        <dbReference type="Proteomes" id="UP000575469"/>
    </source>
</evidence>
<sequence>MTRQEYRRAAVRARLQIIHGSGQDADYLSPLELKAAAALRASWQQVDVLACRLSGFTPDARSRITLYPL</sequence>
<dbReference type="EMBL" id="JABBZM010000029">
    <property type="protein sequence ID" value="NMV41087.1"/>
    <property type="molecule type" value="Genomic_DNA"/>
</dbReference>
<organism evidence="1 2">
    <name type="scientific">Ralstonia insidiosa</name>
    <dbReference type="NCBI Taxonomy" id="190721"/>
    <lineage>
        <taxon>Bacteria</taxon>
        <taxon>Pseudomonadati</taxon>
        <taxon>Pseudomonadota</taxon>
        <taxon>Betaproteobacteria</taxon>
        <taxon>Burkholderiales</taxon>
        <taxon>Burkholderiaceae</taxon>
        <taxon>Ralstonia</taxon>
    </lineage>
</organism>
<proteinExistence type="predicted"/>
<gene>
    <name evidence="1" type="ORF">HGR00_24535</name>
</gene>
<dbReference type="AlphaFoldDB" id="A0A848P6H1"/>
<evidence type="ECO:0000313" key="1">
    <source>
        <dbReference type="EMBL" id="NMV41087.1"/>
    </source>
</evidence>
<protein>
    <submittedName>
        <fullName evidence="1">Uncharacterized protein</fullName>
    </submittedName>
</protein>
<dbReference type="RefSeq" id="WP_169341452.1">
    <property type="nucleotide sequence ID" value="NZ_JABBZM010000029.1"/>
</dbReference>